<keyword evidence="3" id="KW-1185">Reference proteome</keyword>
<comment type="caution">
    <text evidence="2">The sequence shown here is derived from an EMBL/GenBank/DDBJ whole genome shotgun (WGS) entry which is preliminary data.</text>
</comment>
<evidence type="ECO:0000256" key="1">
    <source>
        <dbReference type="SAM" id="MobiDB-lite"/>
    </source>
</evidence>
<dbReference type="Proteomes" id="UP001162131">
    <property type="component" value="Unassembled WGS sequence"/>
</dbReference>
<proteinExistence type="predicted"/>
<feature type="compositionally biased region" description="Polar residues" evidence="1">
    <location>
        <begin position="59"/>
        <end position="77"/>
    </location>
</feature>
<name>A0AAU9KD66_9CILI</name>
<dbReference type="AlphaFoldDB" id="A0AAU9KD66"/>
<dbReference type="EMBL" id="CAJZBQ010000062">
    <property type="protein sequence ID" value="CAG9335643.1"/>
    <property type="molecule type" value="Genomic_DNA"/>
</dbReference>
<gene>
    <name evidence="2" type="ORF">BSTOLATCC_MIC64108</name>
</gene>
<evidence type="ECO:0000313" key="3">
    <source>
        <dbReference type="Proteomes" id="UP001162131"/>
    </source>
</evidence>
<reference evidence="2" key="1">
    <citation type="submission" date="2021-09" db="EMBL/GenBank/DDBJ databases">
        <authorList>
            <consortium name="AG Swart"/>
            <person name="Singh M."/>
            <person name="Singh A."/>
            <person name="Seah K."/>
            <person name="Emmerich C."/>
        </authorList>
    </citation>
    <scope>NUCLEOTIDE SEQUENCE</scope>
    <source>
        <strain evidence="2">ATCC30299</strain>
    </source>
</reference>
<sequence>MLNDNELHMQVLAGFQREPTVTDKYGVHFEYQDLFSRLMEVKIERESKAKALDRRRSVPKNSQYNRSQHLNSMQTQPLTERIMYTEISQPKKRKPSTNTKYRILRPNKFEISKRSISLWRHLEALNIDRGDIRNRPRTASRKRINLHRKSIDQNQ</sequence>
<organism evidence="2 3">
    <name type="scientific">Blepharisma stoltei</name>
    <dbReference type="NCBI Taxonomy" id="1481888"/>
    <lineage>
        <taxon>Eukaryota</taxon>
        <taxon>Sar</taxon>
        <taxon>Alveolata</taxon>
        <taxon>Ciliophora</taxon>
        <taxon>Postciliodesmatophora</taxon>
        <taxon>Heterotrichea</taxon>
        <taxon>Heterotrichida</taxon>
        <taxon>Blepharismidae</taxon>
        <taxon>Blepharisma</taxon>
    </lineage>
</organism>
<evidence type="ECO:0000313" key="2">
    <source>
        <dbReference type="EMBL" id="CAG9335643.1"/>
    </source>
</evidence>
<feature type="region of interest" description="Disordered" evidence="1">
    <location>
        <begin position="51"/>
        <end position="77"/>
    </location>
</feature>
<accession>A0AAU9KD66</accession>
<protein>
    <submittedName>
        <fullName evidence="2">Uncharacterized protein</fullName>
    </submittedName>
</protein>